<comment type="caution">
    <text evidence="2">The sequence shown here is derived from an EMBL/GenBank/DDBJ whole genome shotgun (WGS) entry which is preliminary data.</text>
</comment>
<keyword evidence="3" id="KW-1185">Reference proteome</keyword>
<feature type="region of interest" description="Disordered" evidence="1">
    <location>
        <begin position="67"/>
        <end position="100"/>
    </location>
</feature>
<dbReference type="Proteomes" id="UP001294444">
    <property type="component" value="Unassembled WGS sequence"/>
</dbReference>
<reference evidence="2" key="1">
    <citation type="submission" date="2023-10" db="EMBL/GenBank/DDBJ databases">
        <authorList>
            <person name="Guldener U."/>
        </authorList>
    </citation>
    <scope>NUCLEOTIDE SEQUENCE</scope>
    <source>
        <strain evidence="2">Mp4</strain>
    </source>
</reference>
<name>A0AAJ4XNX4_9BASI</name>
<proteinExistence type="predicted"/>
<protein>
    <submittedName>
        <fullName evidence="2">Uncharacterized protein</fullName>
    </submittedName>
</protein>
<accession>A0AAJ4XNX4</accession>
<organism evidence="2 3">
    <name type="scientific">Melanopsichium pennsylvanicum</name>
    <dbReference type="NCBI Taxonomy" id="63383"/>
    <lineage>
        <taxon>Eukaryota</taxon>
        <taxon>Fungi</taxon>
        <taxon>Dikarya</taxon>
        <taxon>Basidiomycota</taxon>
        <taxon>Ustilaginomycotina</taxon>
        <taxon>Ustilaginomycetes</taxon>
        <taxon>Ustilaginales</taxon>
        <taxon>Ustilaginaceae</taxon>
        <taxon>Melanopsichium</taxon>
    </lineage>
</organism>
<gene>
    <name evidence="2" type="ORF">MEPE_04528</name>
</gene>
<dbReference type="AlphaFoldDB" id="A0AAJ4XNX4"/>
<dbReference type="EMBL" id="OAPG01000011">
    <property type="protein sequence ID" value="SNX85819.1"/>
    <property type="molecule type" value="Genomic_DNA"/>
</dbReference>
<evidence type="ECO:0000313" key="2">
    <source>
        <dbReference type="EMBL" id="SNX85819.1"/>
    </source>
</evidence>
<sequence>MTPRSLWICVSVCGSACLILKKIEQMAWFVDHVDHHQKEQRYAGCRQNEAREAKKVRANGDSCRREEEARRYRDTREGRKRKRKRVQGTNRARRLTSRAASKCFSGKEVLEAK</sequence>
<feature type="compositionally biased region" description="Basic and acidic residues" evidence="1">
    <location>
        <begin position="67"/>
        <end position="77"/>
    </location>
</feature>
<evidence type="ECO:0000313" key="3">
    <source>
        <dbReference type="Proteomes" id="UP001294444"/>
    </source>
</evidence>
<evidence type="ECO:0000256" key="1">
    <source>
        <dbReference type="SAM" id="MobiDB-lite"/>
    </source>
</evidence>
<feature type="compositionally biased region" description="Basic residues" evidence="1">
    <location>
        <begin position="78"/>
        <end position="96"/>
    </location>
</feature>